<sequence>MDHPSGHGQMVRTEHPMSSISDELVQPIEPNL</sequence>
<feature type="region of interest" description="Disordered" evidence="1">
    <location>
        <begin position="1"/>
        <end position="32"/>
    </location>
</feature>
<evidence type="ECO:0000256" key="1">
    <source>
        <dbReference type="SAM" id="MobiDB-lite"/>
    </source>
</evidence>
<reference evidence="3" key="1">
    <citation type="submission" date="2017-02" db="UniProtKB">
        <authorList>
            <consortium name="WormBaseParasite"/>
        </authorList>
    </citation>
    <scope>IDENTIFICATION</scope>
</reference>
<dbReference type="Proteomes" id="UP000036681">
    <property type="component" value="Unplaced"/>
</dbReference>
<keyword evidence="2" id="KW-1185">Reference proteome</keyword>
<dbReference type="AlphaFoldDB" id="A0A0M3HKR3"/>
<dbReference type="WBParaSite" id="ALUE_0000210801-mRNA-1">
    <property type="protein sequence ID" value="ALUE_0000210801-mRNA-1"/>
    <property type="gene ID" value="ALUE_0000210801"/>
</dbReference>
<protein>
    <submittedName>
        <fullName evidence="3">Uncharacterized protein</fullName>
    </submittedName>
</protein>
<proteinExistence type="predicted"/>
<name>A0A0M3HKR3_ASCLU</name>
<accession>A0A0M3HKR3</accession>
<organism evidence="2 3">
    <name type="scientific">Ascaris lumbricoides</name>
    <name type="common">Giant roundworm</name>
    <dbReference type="NCBI Taxonomy" id="6252"/>
    <lineage>
        <taxon>Eukaryota</taxon>
        <taxon>Metazoa</taxon>
        <taxon>Ecdysozoa</taxon>
        <taxon>Nematoda</taxon>
        <taxon>Chromadorea</taxon>
        <taxon>Rhabditida</taxon>
        <taxon>Spirurina</taxon>
        <taxon>Ascaridomorpha</taxon>
        <taxon>Ascaridoidea</taxon>
        <taxon>Ascarididae</taxon>
        <taxon>Ascaris</taxon>
    </lineage>
</organism>
<evidence type="ECO:0000313" key="3">
    <source>
        <dbReference type="WBParaSite" id="ALUE_0000210801-mRNA-1"/>
    </source>
</evidence>
<evidence type="ECO:0000313" key="2">
    <source>
        <dbReference type="Proteomes" id="UP000036681"/>
    </source>
</evidence>